<name>A0A9D4B723_DREPO</name>
<reference evidence="1" key="1">
    <citation type="journal article" date="2019" name="bioRxiv">
        <title>The Genome of the Zebra Mussel, Dreissena polymorpha: A Resource for Invasive Species Research.</title>
        <authorList>
            <person name="McCartney M.A."/>
            <person name="Auch B."/>
            <person name="Kono T."/>
            <person name="Mallez S."/>
            <person name="Zhang Y."/>
            <person name="Obille A."/>
            <person name="Becker A."/>
            <person name="Abrahante J.E."/>
            <person name="Garbe J."/>
            <person name="Badalamenti J.P."/>
            <person name="Herman A."/>
            <person name="Mangelson H."/>
            <person name="Liachko I."/>
            <person name="Sullivan S."/>
            <person name="Sone E.D."/>
            <person name="Koren S."/>
            <person name="Silverstein K.A.T."/>
            <person name="Beckman K.B."/>
            <person name="Gohl D.M."/>
        </authorList>
    </citation>
    <scope>NUCLEOTIDE SEQUENCE</scope>
    <source>
        <strain evidence="1">Duluth1</strain>
        <tissue evidence="1">Whole animal</tissue>
    </source>
</reference>
<sequence>MAGACVWCCGQSHKNNIISYGLFNRRYRHVDFVVGKDQYDWSCIAPVRDEDVGKQLVE</sequence>
<dbReference type="Proteomes" id="UP000828390">
    <property type="component" value="Unassembled WGS sequence"/>
</dbReference>
<keyword evidence="2" id="KW-1185">Reference proteome</keyword>
<accession>A0A9D4B723</accession>
<dbReference type="EMBL" id="JAIWYP010000032">
    <property type="protein sequence ID" value="KAH3691650.1"/>
    <property type="molecule type" value="Genomic_DNA"/>
</dbReference>
<protein>
    <submittedName>
        <fullName evidence="1">Uncharacterized protein</fullName>
    </submittedName>
</protein>
<gene>
    <name evidence="1" type="ORF">DPMN_191687</name>
</gene>
<comment type="caution">
    <text evidence="1">The sequence shown here is derived from an EMBL/GenBank/DDBJ whole genome shotgun (WGS) entry which is preliminary data.</text>
</comment>
<evidence type="ECO:0000313" key="2">
    <source>
        <dbReference type="Proteomes" id="UP000828390"/>
    </source>
</evidence>
<evidence type="ECO:0000313" key="1">
    <source>
        <dbReference type="EMBL" id="KAH3691650.1"/>
    </source>
</evidence>
<reference evidence="1" key="2">
    <citation type="submission" date="2020-11" db="EMBL/GenBank/DDBJ databases">
        <authorList>
            <person name="McCartney M.A."/>
            <person name="Auch B."/>
            <person name="Kono T."/>
            <person name="Mallez S."/>
            <person name="Becker A."/>
            <person name="Gohl D.M."/>
            <person name="Silverstein K.A.T."/>
            <person name="Koren S."/>
            <person name="Bechman K.B."/>
            <person name="Herman A."/>
            <person name="Abrahante J.E."/>
            <person name="Garbe J."/>
        </authorList>
    </citation>
    <scope>NUCLEOTIDE SEQUENCE</scope>
    <source>
        <strain evidence="1">Duluth1</strain>
        <tissue evidence="1">Whole animal</tissue>
    </source>
</reference>
<organism evidence="1 2">
    <name type="scientific">Dreissena polymorpha</name>
    <name type="common">Zebra mussel</name>
    <name type="synonym">Mytilus polymorpha</name>
    <dbReference type="NCBI Taxonomy" id="45954"/>
    <lineage>
        <taxon>Eukaryota</taxon>
        <taxon>Metazoa</taxon>
        <taxon>Spiralia</taxon>
        <taxon>Lophotrochozoa</taxon>
        <taxon>Mollusca</taxon>
        <taxon>Bivalvia</taxon>
        <taxon>Autobranchia</taxon>
        <taxon>Heteroconchia</taxon>
        <taxon>Euheterodonta</taxon>
        <taxon>Imparidentia</taxon>
        <taxon>Neoheterodontei</taxon>
        <taxon>Myida</taxon>
        <taxon>Dreissenoidea</taxon>
        <taxon>Dreissenidae</taxon>
        <taxon>Dreissena</taxon>
    </lineage>
</organism>
<dbReference type="AlphaFoldDB" id="A0A9D4B723"/>
<proteinExistence type="predicted"/>